<keyword evidence="2" id="KW-1185">Reference proteome</keyword>
<reference evidence="1 2" key="1">
    <citation type="journal article" date="2013" name="BMC Genomics">
        <title>Genome sequencing and comparative genomics of honey bee microsporidia, Nosema apis reveal novel insights into host-parasite interactions.</title>
        <authorList>
            <person name="Chen Yp."/>
            <person name="Pettis J.S."/>
            <person name="Zhao Y."/>
            <person name="Liu X."/>
            <person name="Tallon L.J."/>
            <person name="Sadzewicz L.D."/>
            <person name="Li R."/>
            <person name="Zheng H."/>
            <person name="Huang S."/>
            <person name="Zhang X."/>
            <person name="Hamilton M.C."/>
            <person name="Pernal S.F."/>
            <person name="Melathopoulos A.P."/>
            <person name="Yan X."/>
            <person name="Evans J.D."/>
        </authorList>
    </citation>
    <scope>NUCLEOTIDE SEQUENCE [LARGE SCALE GENOMIC DNA]</scope>
    <source>
        <strain evidence="1 2">BRL 01</strain>
    </source>
</reference>
<dbReference type="Pfam" id="PF00702">
    <property type="entry name" value="Hydrolase"/>
    <property type="match status" value="1"/>
</dbReference>
<protein>
    <submittedName>
        <fullName evidence="1">Pyrimidine 5-nucleotidase</fullName>
    </submittedName>
</protein>
<proteinExistence type="predicted"/>
<dbReference type="Proteomes" id="UP000053780">
    <property type="component" value="Unassembled WGS sequence"/>
</dbReference>
<name>T0MBB4_9MICR</name>
<dbReference type="OrthoDB" id="2194085at2759"/>
<dbReference type="Gene3D" id="3.40.50.1000">
    <property type="entry name" value="HAD superfamily/HAD-like"/>
    <property type="match status" value="1"/>
</dbReference>
<gene>
    <name evidence="1" type="ORF">NAPIS_ORF01951</name>
</gene>
<evidence type="ECO:0000313" key="2">
    <source>
        <dbReference type="Proteomes" id="UP000053780"/>
    </source>
</evidence>
<dbReference type="SUPFAM" id="SSF56784">
    <property type="entry name" value="HAD-like"/>
    <property type="match status" value="1"/>
</dbReference>
<dbReference type="InterPro" id="IPR036412">
    <property type="entry name" value="HAD-like_sf"/>
</dbReference>
<accession>T0MBB4</accession>
<evidence type="ECO:0000313" key="1">
    <source>
        <dbReference type="EMBL" id="EQB60486.1"/>
    </source>
</evidence>
<dbReference type="HOGENOM" id="CLU_059493_1_1_1"/>
<dbReference type="PANTHER" id="PTHR12725:SF117">
    <property type="entry name" value="HALOACID DEHALOGENASE-LIKE HYDROLASE"/>
    <property type="match status" value="1"/>
</dbReference>
<sequence>MKCIRLQDNFRTSDYDNLEPILIFDIDNTLYKENKDLIIQRRLPGYNLLKQEIKITFDQFNNLSEKYTHEYGLNYVGFITDYNLKSETIHKLDTIIGNCKPYFTDINAKVQLFQKLPYKKIAFSNTNMAQSKKTLEDLGIDKFFDILFAPTFEIDKKCICKPSEEAFTVVNNIINRKLNKKILFFDDNIKNVNMANKIGWNGVHVTDSDKLYSLVNETVEKYLGLKL</sequence>
<dbReference type="VEuPathDB" id="MicrosporidiaDB:NAPIS_ORF01951"/>
<organism evidence="1 2">
    <name type="scientific">Vairimorpha apis BRL 01</name>
    <dbReference type="NCBI Taxonomy" id="1037528"/>
    <lineage>
        <taxon>Eukaryota</taxon>
        <taxon>Fungi</taxon>
        <taxon>Fungi incertae sedis</taxon>
        <taxon>Microsporidia</taxon>
        <taxon>Nosematidae</taxon>
        <taxon>Vairimorpha</taxon>
    </lineage>
</organism>
<dbReference type="PANTHER" id="PTHR12725">
    <property type="entry name" value="HALOACID DEHALOGENASE-LIKE HYDROLASE"/>
    <property type="match status" value="1"/>
</dbReference>
<dbReference type="AlphaFoldDB" id="T0MBB4"/>
<dbReference type="InterPro" id="IPR023214">
    <property type="entry name" value="HAD_sf"/>
</dbReference>
<dbReference type="EMBL" id="KE647282">
    <property type="protein sequence ID" value="EQB60486.1"/>
    <property type="molecule type" value="Genomic_DNA"/>
</dbReference>